<name>A0A146K7P3_9EUKA</name>
<dbReference type="SUPFAM" id="SSF52075">
    <property type="entry name" value="Outer arm dynein light chain 1"/>
    <property type="match status" value="1"/>
</dbReference>
<dbReference type="InterPro" id="IPR032675">
    <property type="entry name" value="LRR_dom_sf"/>
</dbReference>
<dbReference type="PANTHER" id="PTHR46652">
    <property type="entry name" value="LEUCINE-RICH REPEAT AND IQ DOMAIN-CONTAINING PROTEIN 1-RELATED"/>
    <property type="match status" value="1"/>
</dbReference>
<dbReference type="PRINTS" id="PR00019">
    <property type="entry name" value="LEURICHRPT"/>
</dbReference>
<gene>
    <name evidence="4" type="ORF">TPC1_15109</name>
</gene>
<feature type="non-terminal residue" evidence="4">
    <location>
        <position position="1"/>
    </location>
</feature>
<organism evidence="4">
    <name type="scientific">Trepomonas sp. PC1</name>
    <dbReference type="NCBI Taxonomy" id="1076344"/>
    <lineage>
        <taxon>Eukaryota</taxon>
        <taxon>Metamonada</taxon>
        <taxon>Diplomonadida</taxon>
        <taxon>Hexamitidae</taxon>
        <taxon>Hexamitinae</taxon>
        <taxon>Trepomonas</taxon>
    </lineage>
</organism>
<reference evidence="4" key="1">
    <citation type="submission" date="2015-07" db="EMBL/GenBank/DDBJ databases">
        <title>Adaptation to a free-living lifestyle via gene acquisitions in the diplomonad Trepomonas sp. PC1.</title>
        <authorList>
            <person name="Xu F."/>
            <person name="Jerlstrom-Hultqvist J."/>
            <person name="Kolisko M."/>
            <person name="Simpson A.G.B."/>
            <person name="Roger A.J."/>
            <person name="Svard S.G."/>
            <person name="Andersson J.O."/>
        </authorList>
    </citation>
    <scope>NUCLEOTIDE SEQUENCE</scope>
    <source>
        <strain evidence="4">PC1</strain>
    </source>
</reference>
<sequence>FLEKYANNYVDRTLTIENQQDIDLKHIAAFEDIQSLIIKNCKSVKLEGLSQCYELQRIQINNCNLEDLTEFDSPIFVDLQSLDLSNNQISDLEPLLKLTDLTYLNLSYNKIADLQQYLFLIGMKKLLVVDLRANPSIFVETDVEHPRVKEDGDSVAMECECFLMHVFYDQIHGVKDTIEYNEDSDNEEKKAVPSFTLLMVDEESQWQKFQMIEVEKEYLPHPFDDEFRERVLHKLQQEALIMEEANELLDKKILEEQQNTENYKNMVEEVRLESEQFKE</sequence>
<dbReference type="InterPro" id="IPR001611">
    <property type="entry name" value="Leu-rich_rpt"/>
</dbReference>
<dbReference type="PROSITE" id="PS51450">
    <property type="entry name" value="LRR"/>
    <property type="match status" value="2"/>
</dbReference>
<dbReference type="Pfam" id="PF12799">
    <property type="entry name" value="LRR_4"/>
    <property type="match status" value="1"/>
</dbReference>
<dbReference type="InterPro" id="IPR050836">
    <property type="entry name" value="SDS22/Internalin_LRR"/>
</dbReference>
<dbReference type="InterPro" id="IPR025875">
    <property type="entry name" value="Leu-rich_rpt_4"/>
</dbReference>
<evidence type="ECO:0000313" key="4">
    <source>
        <dbReference type="EMBL" id="JAP92823.1"/>
    </source>
</evidence>
<evidence type="ECO:0000256" key="2">
    <source>
        <dbReference type="ARBA" id="ARBA00022737"/>
    </source>
</evidence>
<evidence type="ECO:0000256" key="1">
    <source>
        <dbReference type="ARBA" id="ARBA00022614"/>
    </source>
</evidence>
<protein>
    <submittedName>
        <fullName evidence="4">Leucine rich repeats-containing protein</fullName>
    </submittedName>
</protein>
<accession>A0A146K7P3</accession>
<keyword evidence="2" id="KW-0677">Repeat</keyword>
<keyword evidence="3" id="KW-0175">Coiled coil</keyword>
<dbReference type="PANTHER" id="PTHR46652:SF3">
    <property type="entry name" value="LEUCINE-RICH REPEAT-CONTAINING PROTEIN 9"/>
    <property type="match status" value="1"/>
</dbReference>
<dbReference type="EMBL" id="GDID01003783">
    <property type="protein sequence ID" value="JAP92823.1"/>
    <property type="molecule type" value="Transcribed_RNA"/>
</dbReference>
<keyword evidence="1" id="KW-0433">Leucine-rich repeat</keyword>
<proteinExistence type="predicted"/>
<dbReference type="AlphaFoldDB" id="A0A146K7P3"/>
<evidence type="ECO:0000256" key="3">
    <source>
        <dbReference type="SAM" id="Coils"/>
    </source>
</evidence>
<feature type="coiled-coil region" evidence="3">
    <location>
        <begin position="232"/>
        <end position="273"/>
    </location>
</feature>
<dbReference type="Gene3D" id="3.80.10.10">
    <property type="entry name" value="Ribonuclease Inhibitor"/>
    <property type="match status" value="1"/>
</dbReference>